<organism evidence="1 2">
    <name type="scientific">Pangasianodon gigas</name>
    <name type="common">Mekong giant catfish</name>
    <name type="synonym">Pangasius gigas</name>
    <dbReference type="NCBI Taxonomy" id="30993"/>
    <lineage>
        <taxon>Eukaryota</taxon>
        <taxon>Metazoa</taxon>
        <taxon>Chordata</taxon>
        <taxon>Craniata</taxon>
        <taxon>Vertebrata</taxon>
        <taxon>Euteleostomi</taxon>
        <taxon>Actinopterygii</taxon>
        <taxon>Neopterygii</taxon>
        <taxon>Teleostei</taxon>
        <taxon>Ostariophysi</taxon>
        <taxon>Siluriformes</taxon>
        <taxon>Pangasiidae</taxon>
        <taxon>Pangasianodon</taxon>
    </lineage>
</organism>
<reference evidence="1 2" key="1">
    <citation type="journal article" date="2022" name="bioRxiv">
        <title>An ancient truncated duplication of the anti-Mullerian hormone receptor type 2 gene is a potential conserved master sex determinant in the Pangasiidae catfish family.</title>
        <authorList>
            <person name="Wen M."/>
            <person name="Pan Q."/>
            <person name="Jouanno E."/>
            <person name="Montfort J."/>
            <person name="Zahm M."/>
            <person name="Cabau C."/>
            <person name="Klopp C."/>
            <person name="Iampietro C."/>
            <person name="Roques C."/>
            <person name="Bouchez O."/>
            <person name="Castinel A."/>
            <person name="Donnadieu C."/>
            <person name="Parrinello H."/>
            <person name="Poncet C."/>
            <person name="Belmonte E."/>
            <person name="Gautier V."/>
            <person name="Avarre J.-C."/>
            <person name="Dugue R."/>
            <person name="Gustiano R."/>
            <person name="Ha T.T.T."/>
            <person name="Campet M."/>
            <person name="Sriphairoj K."/>
            <person name="Ribolli J."/>
            <person name="de Almeida F.L."/>
            <person name="Desvignes T."/>
            <person name="Postlethwait J.H."/>
            <person name="Bucao C.F."/>
            <person name="Robinson-Rechavi M."/>
            <person name="Bobe J."/>
            <person name="Herpin A."/>
            <person name="Guiguen Y."/>
        </authorList>
    </citation>
    <scope>NUCLEOTIDE SEQUENCE [LARGE SCALE GENOMIC DNA]</scope>
    <source>
        <strain evidence="1">YG-Dec2019</strain>
    </source>
</reference>
<evidence type="ECO:0000313" key="1">
    <source>
        <dbReference type="EMBL" id="MCI4374015.1"/>
    </source>
</evidence>
<proteinExistence type="predicted"/>
<keyword evidence="2" id="KW-1185">Reference proteome</keyword>
<dbReference type="Proteomes" id="UP000829447">
    <property type="component" value="Linkage Group LG1"/>
</dbReference>
<comment type="caution">
    <text evidence="1">The sequence shown here is derived from an EMBL/GenBank/DDBJ whole genome shotgun (WGS) entry which is preliminary data.</text>
</comment>
<protein>
    <submittedName>
        <fullName evidence="1">Uncharacterized protein</fullName>
    </submittedName>
</protein>
<sequence length="82" mass="9196">MEGEIRERLSVRINLLQGVGFSCRVQLKHCFLFHLAAGNIYNYGGLKRSCVLGGRGLSPQTGWTVRWTFLVVSEFVAFCTLS</sequence>
<name>A0ACC5W5A1_PANGG</name>
<dbReference type="EMBL" id="CM040454">
    <property type="protein sequence ID" value="MCI4374015.1"/>
    <property type="molecule type" value="Genomic_DNA"/>
</dbReference>
<accession>A0ACC5W5A1</accession>
<gene>
    <name evidence="1" type="ORF">PGIGA_G00001190</name>
</gene>
<evidence type="ECO:0000313" key="2">
    <source>
        <dbReference type="Proteomes" id="UP000829447"/>
    </source>
</evidence>